<evidence type="ECO:0000313" key="1">
    <source>
        <dbReference type="EMBL" id="KAI3786606.1"/>
    </source>
</evidence>
<protein>
    <submittedName>
        <fullName evidence="1">Uncharacterized protein</fullName>
    </submittedName>
</protein>
<dbReference type="EMBL" id="CM042030">
    <property type="protein sequence ID" value="KAI3786606.1"/>
    <property type="molecule type" value="Genomic_DNA"/>
</dbReference>
<reference evidence="2" key="1">
    <citation type="journal article" date="2022" name="Mol. Ecol. Resour.">
        <title>The genomes of chicory, endive, great burdock and yacon provide insights into Asteraceae palaeo-polyploidization history and plant inulin production.</title>
        <authorList>
            <person name="Fan W."/>
            <person name="Wang S."/>
            <person name="Wang H."/>
            <person name="Wang A."/>
            <person name="Jiang F."/>
            <person name="Liu H."/>
            <person name="Zhao H."/>
            <person name="Xu D."/>
            <person name="Zhang Y."/>
        </authorList>
    </citation>
    <scope>NUCLEOTIDE SEQUENCE [LARGE SCALE GENOMIC DNA]</scope>
    <source>
        <strain evidence="2">cv. Yunnan</strain>
    </source>
</reference>
<dbReference type="Proteomes" id="UP001056120">
    <property type="component" value="Linkage Group LG13"/>
</dbReference>
<reference evidence="1 2" key="2">
    <citation type="journal article" date="2022" name="Mol. Ecol. Resour.">
        <title>The genomes of chicory, endive, great burdock and yacon provide insights into Asteraceae paleo-polyploidization history and plant inulin production.</title>
        <authorList>
            <person name="Fan W."/>
            <person name="Wang S."/>
            <person name="Wang H."/>
            <person name="Wang A."/>
            <person name="Jiang F."/>
            <person name="Liu H."/>
            <person name="Zhao H."/>
            <person name="Xu D."/>
            <person name="Zhang Y."/>
        </authorList>
    </citation>
    <scope>NUCLEOTIDE SEQUENCE [LARGE SCALE GENOMIC DNA]</scope>
    <source>
        <strain evidence="2">cv. Yunnan</strain>
        <tissue evidence="1">Leaves</tissue>
    </source>
</reference>
<sequence>MMVISLKRLASRVIFAFKHRPKNITGFIIQGCIDKAPEDDLHLPMCLYLLICQLRMSKRRCESVIFHIKS</sequence>
<comment type="caution">
    <text evidence="1">The sequence shown here is derived from an EMBL/GenBank/DDBJ whole genome shotgun (WGS) entry which is preliminary data.</text>
</comment>
<keyword evidence="2" id="KW-1185">Reference proteome</keyword>
<name>A0ACB9GTR9_9ASTR</name>
<proteinExistence type="predicted"/>
<accession>A0ACB9GTR9</accession>
<gene>
    <name evidence="1" type="ORF">L1987_40414</name>
</gene>
<evidence type="ECO:0000313" key="2">
    <source>
        <dbReference type="Proteomes" id="UP001056120"/>
    </source>
</evidence>
<organism evidence="1 2">
    <name type="scientific">Smallanthus sonchifolius</name>
    <dbReference type="NCBI Taxonomy" id="185202"/>
    <lineage>
        <taxon>Eukaryota</taxon>
        <taxon>Viridiplantae</taxon>
        <taxon>Streptophyta</taxon>
        <taxon>Embryophyta</taxon>
        <taxon>Tracheophyta</taxon>
        <taxon>Spermatophyta</taxon>
        <taxon>Magnoliopsida</taxon>
        <taxon>eudicotyledons</taxon>
        <taxon>Gunneridae</taxon>
        <taxon>Pentapetalae</taxon>
        <taxon>asterids</taxon>
        <taxon>campanulids</taxon>
        <taxon>Asterales</taxon>
        <taxon>Asteraceae</taxon>
        <taxon>Asteroideae</taxon>
        <taxon>Heliantheae alliance</taxon>
        <taxon>Millerieae</taxon>
        <taxon>Smallanthus</taxon>
    </lineage>
</organism>